<accession>A0ABD3NL99</accession>
<feature type="domain" description="Acylphosphatase-like" evidence="4">
    <location>
        <begin position="82"/>
        <end position="173"/>
    </location>
</feature>
<proteinExistence type="inferred from homology"/>
<evidence type="ECO:0000256" key="3">
    <source>
        <dbReference type="SAM" id="SignalP"/>
    </source>
</evidence>
<dbReference type="InterPro" id="IPR036046">
    <property type="entry name" value="Acylphosphatase-like_dom_sf"/>
</dbReference>
<dbReference type="Proteomes" id="UP001530400">
    <property type="component" value="Unassembled WGS sequence"/>
</dbReference>
<dbReference type="PROSITE" id="PS51160">
    <property type="entry name" value="ACYLPHOSPHATASE_3"/>
    <property type="match status" value="1"/>
</dbReference>
<evidence type="ECO:0000259" key="4">
    <source>
        <dbReference type="PROSITE" id="PS51160"/>
    </source>
</evidence>
<evidence type="ECO:0000313" key="5">
    <source>
        <dbReference type="EMBL" id="KAL3776690.1"/>
    </source>
</evidence>
<evidence type="ECO:0000256" key="2">
    <source>
        <dbReference type="RuleBase" id="RU004168"/>
    </source>
</evidence>
<keyword evidence="3" id="KW-0732">Signal</keyword>
<comment type="similarity">
    <text evidence="2">Belongs to the acylphosphatase family.</text>
</comment>
<dbReference type="SUPFAM" id="SSF54975">
    <property type="entry name" value="Acylphosphatase/BLUF domain-like"/>
    <property type="match status" value="1"/>
</dbReference>
<dbReference type="AlphaFoldDB" id="A0ABD3NL99"/>
<comment type="caution">
    <text evidence="1">Lacks conserved residue(s) required for the propagation of feature annotation.</text>
</comment>
<protein>
    <recommendedName>
        <fullName evidence="4">Acylphosphatase-like domain-containing protein</fullName>
    </recommendedName>
</protein>
<gene>
    <name evidence="5" type="ORF">ACHAWO_003103</name>
</gene>
<dbReference type="Pfam" id="PF00708">
    <property type="entry name" value="Acylphosphatase"/>
    <property type="match status" value="1"/>
</dbReference>
<keyword evidence="6" id="KW-1185">Reference proteome</keyword>
<comment type="caution">
    <text evidence="5">The sequence shown here is derived from an EMBL/GenBank/DDBJ whole genome shotgun (WGS) entry which is preliminary data.</text>
</comment>
<dbReference type="EMBL" id="JALLPJ020001086">
    <property type="protein sequence ID" value="KAL3776690.1"/>
    <property type="molecule type" value="Genomic_DNA"/>
</dbReference>
<evidence type="ECO:0000313" key="6">
    <source>
        <dbReference type="Proteomes" id="UP001530400"/>
    </source>
</evidence>
<name>A0ABD3NL99_9STRA</name>
<sequence>MMLALLIFLSCLISTKGFTPSPRTCSLNSPLSTCAPSTRSVSNGVTSFTGVNFNSHRIHTGSTAQTPLFMASSSEDPNETIARRIYLSGDVNGGYYRTCVINEARRFRKLNGTMSPPSEEDKAQIYVEGKRKMVESFVRWCKRGDVGLSQTIKVENVEDEFATGMYDDFYVDTGRKGD</sequence>
<reference evidence="5 6" key="1">
    <citation type="submission" date="2024-10" db="EMBL/GenBank/DDBJ databases">
        <title>Updated reference genomes for cyclostephanoid diatoms.</title>
        <authorList>
            <person name="Roberts W.R."/>
            <person name="Alverson A.J."/>
        </authorList>
    </citation>
    <scope>NUCLEOTIDE SEQUENCE [LARGE SCALE GENOMIC DNA]</scope>
    <source>
        <strain evidence="5 6">AJA010-31</strain>
    </source>
</reference>
<organism evidence="5 6">
    <name type="scientific">Cyclotella atomus</name>
    <dbReference type="NCBI Taxonomy" id="382360"/>
    <lineage>
        <taxon>Eukaryota</taxon>
        <taxon>Sar</taxon>
        <taxon>Stramenopiles</taxon>
        <taxon>Ochrophyta</taxon>
        <taxon>Bacillariophyta</taxon>
        <taxon>Coscinodiscophyceae</taxon>
        <taxon>Thalassiosirophycidae</taxon>
        <taxon>Stephanodiscales</taxon>
        <taxon>Stephanodiscaceae</taxon>
        <taxon>Cyclotella</taxon>
    </lineage>
</organism>
<feature type="chain" id="PRO_5044803118" description="Acylphosphatase-like domain-containing protein" evidence="3">
    <location>
        <begin position="18"/>
        <end position="178"/>
    </location>
</feature>
<dbReference type="InterPro" id="IPR001792">
    <property type="entry name" value="Acylphosphatase-like_dom"/>
</dbReference>
<dbReference type="Gene3D" id="3.30.70.100">
    <property type="match status" value="1"/>
</dbReference>
<evidence type="ECO:0000256" key="1">
    <source>
        <dbReference type="PROSITE-ProRule" id="PRU00520"/>
    </source>
</evidence>
<feature type="signal peptide" evidence="3">
    <location>
        <begin position="1"/>
        <end position="17"/>
    </location>
</feature>